<sequence>MTVATAYDALLLDLDGTIWEGGRAIPGAVEAVSACGLPAMYVTNNASKAPKVVANQLTALGLAATADAVMTSAQAAVLMAQQCCEPGATVLVLGTTSFQELAREAGFTVTTTADDRPVAVLHGHNPETGWAELSEAALAIRGGATYLASNLDSTLPMERGLHVGNGSMVAAVVNATGVSPRSAGKPEPEMFHLAAEKLQAQRPLAVGDRLDTDIAGGIAAGMDTLQVITGVSGHRDILNAPPAQRATMIAEDMTALFAAADTLRPGPQGGFHAELSGTTLTVSGGAEDSTSIQAFRAALSAAWAAQDTLVDEIVAVGDVAKQAVAQWR</sequence>
<evidence type="ECO:0000313" key="2">
    <source>
        <dbReference type="Proteomes" id="UP000515570"/>
    </source>
</evidence>
<dbReference type="Pfam" id="PF13344">
    <property type="entry name" value="Hydrolase_6"/>
    <property type="match status" value="1"/>
</dbReference>
<dbReference type="Proteomes" id="UP000515570">
    <property type="component" value="Chromosome"/>
</dbReference>
<gene>
    <name evidence="1" type="ORF">HW450_00195</name>
</gene>
<keyword evidence="2" id="KW-1185">Reference proteome</keyword>
<dbReference type="SUPFAM" id="SSF56784">
    <property type="entry name" value="HAD-like"/>
    <property type="match status" value="1"/>
</dbReference>
<dbReference type="GO" id="GO:0005737">
    <property type="term" value="C:cytoplasm"/>
    <property type="evidence" value="ECO:0007669"/>
    <property type="project" value="TreeGrafter"/>
</dbReference>
<dbReference type="InterPro" id="IPR036412">
    <property type="entry name" value="HAD-like_sf"/>
</dbReference>
<proteinExistence type="predicted"/>
<protein>
    <submittedName>
        <fullName evidence="1">HAD-IIA family hydrolase</fullName>
    </submittedName>
</protein>
<evidence type="ECO:0000313" key="1">
    <source>
        <dbReference type="EMBL" id="QMV85229.1"/>
    </source>
</evidence>
<dbReference type="PANTHER" id="PTHR19288:SF95">
    <property type="entry name" value="D-GLYCEROL 3-PHOSPHATE PHOSPHATASE"/>
    <property type="match status" value="1"/>
</dbReference>
<dbReference type="EMBL" id="CP059833">
    <property type="protein sequence ID" value="QMV85229.1"/>
    <property type="molecule type" value="Genomic_DNA"/>
</dbReference>
<name>A0A7G5FF38_9CORY</name>
<reference evidence="1 2" key="1">
    <citation type="submission" date="2020-07" db="EMBL/GenBank/DDBJ databases">
        <title>non toxigenic Corynebacterium sp. nov from a clinical source.</title>
        <authorList>
            <person name="Bernier A.-M."/>
            <person name="Bernard K."/>
        </authorList>
    </citation>
    <scope>NUCLEOTIDE SEQUENCE [LARGE SCALE GENOMIC DNA]</scope>
    <source>
        <strain evidence="2">NML 93-0612</strain>
    </source>
</reference>
<dbReference type="InterPro" id="IPR023214">
    <property type="entry name" value="HAD_sf"/>
</dbReference>
<accession>A0A7G5FF38</accession>
<dbReference type="NCBIfam" id="TIGR01460">
    <property type="entry name" value="HAD-SF-IIA"/>
    <property type="match status" value="1"/>
</dbReference>
<dbReference type="RefSeq" id="WP_182386037.1">
    <property type="nucleotide sequence ID" value="NZ_CP059833.1"/>
</dbReference>
<dbReference type="AlphaFoldDB" id="A0A7G5FF38"/>
<dbReference type="GO" id="GO:0016791">
    <property type="term" value="F:phosphatase activity"/>
    <property type="evidence" value="ECO:0007669"/>
    <property type="project" value="TreeGrafter"/>
</dbReference>
<organism evidence="1 2">
    <name type="scientific">Corynebacterium hindlerae</name>
    <dbReference type="NCBI Taxonomy" id="699041"/>
    <lineage>
        <taxon>Bacteria</taxon>
        <taxon>Bacillati</taxon>
        <taxon>Actinomycetota</taxon>
        <taxon>Actinomycetes</taxon>
        <taxon>Mycobacteriales</taxon>
        <taxon>Corynebacteriaceae</taxon>
        <taxon>Corynebacterium</taxon>
    </lineage>
</organism>
<dbReference type="Pfam" id="PF13242">
    <property type="entry name" value="Hydrolase_like"/>
    <property type="match status" value="1"/>
</dbReference>
<keyword evidence="1" id="KW-0378">Hydrolase</keyword>
<dbReference type="NCBIfam" id="TIGR01549">
    <property type="entry name" value="HAD-SF-IA-v1"/>
    <property type="match status" value="1"/>
</dbReference>
<dbReference type="InterPro" id="IPR006439">
    <property type="entry name" value="HAD-SF_hydro_IA"/>
</dbReference>
<dbReference type="InterPro" id="IPR006357">
    <property type="entry name" value="HAD-SF_hydro_IIA"/>
</dbReference>
<dbReference type="PANTHER" id="PTHR19288">
    <property type="entry name" value="4-NITROPHENYLPHOSPHATASE-RELATED"/>
    <property type="match status" value="1"/>
</dbReference>
<dbReference type="Gene3D" id="3.40.50.1000">
    <property type="entry name" value="HAD superfamily/HAD-like"/>
    <property type="match status" value="2"/>
</dbReference>